<evidence type="ECO:0000313" key="2">
    <source>
        <dbReference type="EMBL" id="MPC31008.1"/>
    </source>
</evidence>
<dbReference type="Proteomes" id="UP000324222">
    <property type="component" value="Unassembled WGS sequence"/>
</dbReference>
<evidence type="ECO:0000256" key="1">
    <source>
        <dbReference type="SAM" id="Phobius"/>
    </source>
</evidence>
<evidence type="ECO:0000313" key="3">
    <source>
        <dbReference type="Proteomes" id="UP000324222"/>
    </source>
</evidence>
<dbReference type="AlphaFoldDB" id="A0A5B7EBV3"/>
<organism evidence="2 3">
    <name type="scientific">Portunus trituberculatus</name>
    <name type="common">Swimming crab</name>
    <name type="synonym">Neptunus trituberculatus</name>
    <dbReference type="NCBI Taxonomy" id="210409"/>
    <lineage>
        <taxon>Eukaryota</taxon>
        <taxon>Metazoa</taxon>
        <taxon>Ecdysozoa</taxon>
        <taxon>Arthropoda</taxon>
        <taxon>Crustacea</taxon>
        <taxon>Multicrustacea</taxon>
        <taxon>Malacostraca</taxon>
        <taxon>Eumalacostraca</taxon>
        <taxon>Eucarida</taxon>
        <taxon>Decapoda</taxon>
        <taxon>Pleocyemata</taxon>
        <taxon>Brachyura</taxon>
        <taxon>Eubrachyura</taxon>
        <taxon>Portunoidea</taxon>
        <taxon>Portunidae</taxon>
        <taxon>Portuninae</taxon>
        <taxon>Portunus</taxon>
    </lineage>
</organism>
<feature type="transmembrane region" description="Helical" evidence="1">
    <location>
        <begin position="100"/>
        <end position="125"/>
    </location>
</feature>
<dbReference type="EMBL" id="VSRR010002350">
    <property type="protein sequence ID" value="MPC31008.1"/>
    <property type="molecule type" value="Genomic_DNA"/>
</dbReference>
<keyword evidence="3" id="KW-1185">Reference proteome</keyword>
<keyword evidence="1" id="KW-0472">Membrane</keyword>
<protein>
    <submittedName>
        <fullName evidence="2">Uncharacterized protein</fullName>
    </submittedName>
</protein>
<keyword evidence="1" id="KW-1133">Transmembrane helix</keyword>
<reference evidence="2 3" key="1">
    <citation type="submission" date="2019-05" db="EMBL/GenBank/DDBJ databases">
        <title>Another draft genome of Portunus trituberculatus and its Hox gene families provides insights of decapod evolution.</title>
        <authorList>
            <person name="Jeong J.-H."/>
            <person name="Song I."/>
            <person name="Kim S."/>
            <person name="Choi T."/>
            <person name="Kim D."/>
            <person name="Ryu S."/>
            <person name="Kim W."/>
        </authorList>
    </citation>
    <scope>NUCLEOTIDE SEQUENCE [LARGE SCALE GENOMIC DNA]</scope>
    <source>
        <tissue evidence="2">Muscle</tissue>
    </source>
</reference>
<proteinExistence type="predicted"/>
<sequence>MQEPPASLSRVTERANAFGSALNSEHNTVNAIVHIIRLSEPCSQDINSSSKTEEFGDLFLDEEYYWSLVLHHLYIPRAEQPNAPQKQQVFSPWKMYSGLMLGHITALFFTATPLTVIQAIFCYCIRLF</sequence>
<accession>A0A5B7EBV3</accession>
<comment type="caution">
    <text evidence="2">The sequence shown here is derived from an EMBL/GenBank/DDBJ whole genome shotgun (WGS) entry which is preliminary data.</text>
</comment>
<name>A0A5B7EBV3_PORTR</name>
<gene>
    <name evidence="2" type="ORF">E2C01_024282</name>
</gene>
<keyword evidence="1" id="KW-0812">Transmembrane</keyword>